<reference evidence="3" key="1">
    <citation type="journal article" date="2018" name="DNA Res.">
        <title>Multiple hybrid de novo genome assembly of finger millet, an orphan allotetraploid crop.</title>
        <authorList>
            <person name="Hatakeyama M."/>
            <person name="Aluri S."/>
            <person name="Balachadran M.T."/>
            <person name="Sivarajan S.R."/>
            <person name="Patrignani A."/>
            <person name="Gruter S."/>
            <person name="Poveda L."/>
            <person name="Shimizu-Inatsugi R."/>
            <person name="Baeten J."/>
            <person name="Francoijs K.J."/>
            <person name="Nataraja K.N."/>
            <person name="Reddy Y.A.N."/>
            <person name="Phadnis S."/>
            <person name="Ravikumar R.L."/>
            <person name="Schlapbach R."/>
            <person name="Sreeman S.M."/>
            <person name="Shimizu K.K."/>
        </authorList>
    </citation>
    <scope>NUCLEOTIDE SEQUENCE</scope>
</reference>
<evidence type="ECO:0000313" key="4">
    <source>
        <dbReference type="Proteomes" id="UP001054889"/>
    </source>
</evidence>
<feature type="compositionally biased region" description="Pro residues" evidence="1">
    <location>
        <begin position="1"/>
        <end position="12"/>
    </location>
</feature>
<proteinExistence type="predicted"/>
<dbReference type="Proteomes" id="UP001054889">
    <property type="component" value="Unassembled WGS sequence"/>
</dbReference>
<evidence type="ECO:0000259" key="2">
    <source>
        <dbReference type="PROSITE" id="PS51222"/>
    </source>
</evidence>
<dbReference type="SMART" id="SM00767">
    <property type="entry name" value="DCD"/>
    <property type="match status" value="1"/>
</dbReference>
<protein>
    <recommendedName>
        <fullName evidence="2">DCD domain-containing protein</fullName>
    </recommendedName>
</protein>
<reference evidence="3" key="2">
    <citation type="submission" date="2021-12" db="EMBL/GenBank/DDBJ databases">
        <title>Resequencing data analysis of finger millet.</title>
        <authorList>
            <person name="Hatakeyama M."/>
            <person name="Aluri S."/>
            <person name="Balachadran M.T."/>
            <person name="Sivarajan S.R."/>
            <person name="Poveda L."/>
            <person name="Shimizu-Inatsugi R."/>
            <person name="Schlapbach R."/>
            <person name="Sreeman S.M."/>
            <person name="Shimizu K.K."/>
        </authorList>
    </citation>
    <scope>NUCLEOTIDE SEQUENCE</scope>
</reference>
<dbReference type="PANTHER" id="PTHR46444">
    <property type="entry name" value="DCD (DEVELOPMENT AND CELL DEATH) DOMAIN PROTEIN-RELATED"/>
    <property type="match status" value="1"/>
</dbReference>
<accession>A0AAV5ESY2</accession>
<dbReference type="EMBL" id="BQKI01000078">
    <property type="protein sequence ID" value="GJN25492.1"/>
    <property type="molecule type" value="Genomic_DNA"/>
</dbReference>
<evidence type="ECO:0000313" key="3">
    <source>
        <dbReference type="EMBL" id="GJN25492.1"/>
    </source>
</evidence>
<dbReference type="PROSITE" id="PS51222">
    <property type="entry name" value="DCD"/>
    <property type="match status" value="1"/>
</dbReference>
<keyword evidence="4" id="KW-1185">Reference proteome</keyword>
<gene>
    <name evidence="3" type="primary">gb13326</name>
    <name evidence="3" type="ORF">PR202_gb13326</name>
</gene>
<organism evidence="3 4">
    <name type="scientific">Eleusine coracana subsp. coracana</name>
    <dbReference type="NCBI Taxonomy" id="191504"/>
    <lineage>
        <taxon>Eukaryota</taxon>
        <taxon>Viridiplantae</taxon>
        <taxon>Streptophyta</taxon>
        <taxon>Embryophyta</taxon>
        <taxon>Tracheophyta</taxon>
        <taxon>Spermatophyta</taxon>
        <taxon>Magnoliopsida</taxon>
        <taxon>Liliopsida</taxon>
        <taxon>Poales</taxon>
        <taxon>Poaceae</taxon>
        <taxon>PACMAD clade</taxon>
        <taxon>Chloridoideae</taxon>
        <taxon>Cynodonteae</taxon>
        <taxon>Eleusininae</taxon>
        <taxon>Eleusine</taxon>
    </lineage>
</organism>
<feature type="region of interest" description="Disordered" evidence="1">
    <location>
        <begin position="1"/>
        <end position="27"/>
    </location>
</feature>
<dbReference type="Pfam" id="PF10539">
    <property type="entry name" value="Dev_Cell_Death"/>
    <property type="match status" value="1"/>
</dbReference>
<dbReference type="AlphaFoldDB" id="A0AAV5ESY2"/>
<name>A0AAV5ESY2_ELECO</name>
<comment type="caution">
    <text evidence="3">The sequence shown here is derived from an EMBL/GenBank/DDBJ whole genome shotgun (WGS) entry which is preliminary data.</text>
</comment>
<evidence type="ECO:0000256" key="1">
    <source>
        <dbReference type="SAM" id="MobiDB-lite"/>
    </source>
</evidence>
<sequence>MASHPSLPPSISPPSSKRLLPGEECHRGSSAPALSPAGYIFMCSGATKPDCYWHQVLGLPRRRLDAVSRIKRGAALFLFDTDIKHLHGPYRADSDGGLDLVPAAFQGRFPAQVKFKIEGDFMPLHESSVRSAIKENYVKGKFSPELNSTQVEKLRALFQPVALFPESAPPHYVDHRPPASAVYFPPPASHPAQPVAYAHYPTAYVPPPYAPPSSYLAPPTAQPTAYPYSVTAGYGYQAGYEAYGPMPSTYQYPCYTAYQNDPYQLDNVTSHDQQSTYDRAAYDAGHGTAASNLQLVKRYGFSPSDATEGTARISDVDESQLAVTYTTHATSRSAHGASSVEYAYAAPAISYTDASVATTQEQGFRLLVLLLPIGMLGMMKLDYVGSVDIPD</sequence>
<dbReference type="PANTHER" id="PTHR46444:SF14">
    <property type="entry name" value="EXPRESSED PROTEIN"/>
    <property type="match status" value="1"/>
</dbReference>
<dbReference type="InterPro" id="IPR013989">
    <property type="entry name" value="Dev_and_cell_death_domain"/>
</dbReference>
<feature type="domain" description="DCD" evidence="2">
    <location>
        <begin position="34"/>
        <end position="160"/>
    </location>
</feature>